<feature type="domain" description="FecR protein" evidence="3">
    <location>
        <begin position="69"/>
        <end position="143"/>
    </location>
</feature>
<organism evidence="4 5">
    <name type="scientific">Leptolyngbya iicbica LK</name>
    <dbReference type="NCBI Taxonomy" id="2294035"/>
    <lineage>
        <taxon>Bacteria</taxon>
        <taxon>Bacillati</taxon>
        <taxon>Cyanobacteriota</taxon>
        <taxon>Cyanophyceae</taxon>
        <taxon>Leptolyngbyales</taxon>
        <taxon>Leptolyngbyaceae</taxon>
        <taxon>Leptolyngbya group</taxon>
        <taxon>Leptolyngbya</taxon>
        <taxon>Leptolyngbya iicbica</taxon>
    </lineage>
</organism>
<evidence type="ECO:0000313" key="5">
    <source>
        <dbReference type="Proteomes" id="UP000292459"/>
    </source>
</evidence>
<feature type="region of interest" description="Disordered" evidence="1">
    <location>
        <begin position="276"/>
        <end position="395"/>
    </location>
</feature>
<dbReference type="AlphaFoldDB" id="A0A4Q7E1J1"/>
<feature type="compositionally biased region" description="Pro residues" evidence="1">
    <location>
        <begin position="368"/>
        <end position="395"/>
    </location>
</feature>
<accession>A0A4Q7E1J1</accession>
<comment type="caution">
    <text evidence="4">The sequence shown here is derived from an EMBL/GenBank/DDBJ whole genome shotgun (WGS) entry which is preliminary data.</text>
</comment>
<dbReference type="Pfam" id="PF04773">
    <property type="entry name" value="FecR"/>
    <property type="match status" value="1"/>
</dbReference>
<name>A0A4Q7E1J1_9CYAN</name>
<gene>
    <name evidence="4" type="ORF">DYY88_19310</name>
</gene>
<protein>
    <recommendedName>
        <fullName evidence="3">FecR protein domain-containing protein</fullName>
    </recommendedName>
</protein>
<dbReference type="OrthoDB" id="530299at2"/>
<keyword evidence="2" id="KW-0732">Signal</keyword>
<reference evidence="4 5" key="1">
    <citation type="submission" date="2018-11" db="EMBL/GenBank/DDBJ databases">
        <title>Whole genome sequencing of an environmental sample.</title>
        <authorList>
            <person name="Sarangi A.N."/>
            <person name="Singh D."/>
            <person name="Tripathy S."/>
        </authorList>
    </citation>
    <scope>NUCLEOTIDE SEQUENCE [LARGE SCALE GENOMIC DNA]</scope>
    <source>
        <strain evidence="4 5">Lakshadweep</strain>
    </source>
</reference>
<dbReference type="RefSeq" id="WP_039725485.1">
    <property type="nucleotide sequence ID" value="NZ_QVFV01000006.1"/>
</dbReference>
<dbReference type="Proteomes" id="UP000292459">
    <property type="component" value="Unassembled WGS sequence"/>
</dbReference>
<feature type="chain" id="PRO_5020373181" description="FecR protein domain-containing protein" evidence="2">
    <location>
        <begin position="32"/>
        <end position="395"/>
    </location>
</feature>
<proteinExistence type="predicted"/>
<evidence type="ECO:0000256" key="2">
    <source>
        <dbReference type="SAM" id="SignalP"/>
    </source>
</evidence>
<dbReference type="EMBL" id="QVFV01000006">
    <property type="protein sequence ID" value="RZM76045.1"/>
    <property type="molecule type" value="Genomic_DNA"/>
</dbReference>
<evidence type="ECO:0000313" key="4">
    <source>
        <dbReference type="EMBL" id="RZM76045.1"/>
    </source>
</evidence>
<keyword evidence="5" id="KW-1185">Reference proteome</keyword>
<dbReference type="InterPro" id="IPR006860">
    <property type="entry name" value="FecR"/>
</dbReference>
<evidence type="ECO:0000256" key="1">
    <source>
        <dbReference type="SAM" id="MobiDB-lite"/>
    </source>
</evidence>
<evidence type="ECO:0000259" key="3">
    <source>
        <dbReference type="Pfam" id="PF04773"/>
    </source>
</evidence>
<feature type="signal peptide" evidence="2">
    <location>
        <begin position="1"/>
        <end position="31"/>
    </location>
</feature>
<sequence length="395" mass="41658">MPMRQYHPQWSRLASLIGVFAAIASPVLAQAEVPLTHGTVQTFRNRVELQLQGGLVRPVRDQDRLGFGDALRTNLASQADLQLSDGSFIRLGELTTFWVIPNTRNLWLAQGTGLISLAPDGGSTQIETPNAIAQTQGATVVIRHVQGPDADAPAALPGSEATLLSDTGRTAVMVLADPKRQGVQVSLRDARRVELTTGQMAIVDGDSLYLFAFNRDLFYETSALVQGLPASVTPPDTTTAAPPPTNDPAAASAAFTGEYWLDPRFLSPEADRTAESGWLFPANPQPAAPDVPLSETQTDSAAPEVPSPSEPTMADPDPLRETTHNDLTVEDELMPASPVPPATDEALPAPGQANTESLDLPAGVIEPPSEPSAPEPPTADPPPAIADPPPTEGTP</sequence>